<dbReference type="Pfam" id="PF08448">
    <property type="entry name" value="PAS_4"/>
    <property type="match status" value="1"/>
</dbReference>
<dbReference type="Pfam" id="PF01740">
    <property type="entry name" value="STAS"/>
    <property type="match status" value="1"/>
</dbReference>
<name>A0ABV6LLW6_9BACI</name>
<dbReference type="InterPro" id="IPR000014">
    <property type="entry name" value="PAS"/>
</dbReference>
<dbReference type="SMART" id="SM00091">
    <property type="entry name" value="PAS"/>
    <property type="match status" value="1"/>
</dbReference>
<proteinExistence type="predicted"/>
<dbReference type="EMBL" id="JBHLTP010000004">
    <property type="protein sequence ID" value="MFC0523401.1"/>
    <property type="molecule type" value="Genomic_DNA"/>
</dbReference>
<evidence type="ECO:0000259" key="2">
    <source>
        <dbReference type="PROSITE" id="PS50801"/>
    </source>
</evidence>
<keyword evidence="4" id="KW-1185">Reference proteome</keyword>
<dbReference type="SUPFAM" id="SSF55785">
    <property type="entry name" value="PYP-like sensor domain (PAS domain)"/>
    <property type="match status" value="1"/>
</dbReference>
<comment type="caution">
    <text evidence="3">The sequence shown here is derived from an EMBL/GenBank/DDBJ whole genome shotgun (WGS) entry which is preliminary data.</text>
</comment>
<evidence type="ECO:0000259" key="1">
    <source>
        <dbReference type="PROSITE" id="PS50112"/>
    </source>
</evidence>
<evidence type="ECO:0000313" key="3">
    <source>
        <dbReference type="EMBL" id="MFC0523401.1"/>
    </source>
</evidence>
<feature type="domain" description="STAS" evidence="2">
    <location>
        <begin position="169"/>
        <end position="245"/>
    </location>
</feature>
<dbReference type="InterPro" id="IPR036513">
    <property type="entry name" value="STAS_dom_sf"/>
</dbReference>
<reference evidence="3 4" key="1">
    <citation type="submission" date="2024-09" db="EMBL/GenBank/DDBJ databases">
        <authorList>
            <person name="Sun Q."/>
            <person name="Mori K."/>
        </authorList>
    </citation>
    <scope>NUCLEOTIDE SEQUENCE [LARGE SCALE GENOMIC DNA]</scope>
    <source>
        <strain evidence="3 4">NCAIM B.02529</strain>
    </source>
</reference>
<dbReference type="InterPro" id="IPR002645">
    <property type="entry name" value="STAS_dom"/>
</dbReference>
<dbReference type="InterPro" id="IPR051932">
    <property type="entry name" value="Bact_StressResp_Reg"/>
</dbReference>
<dbReference type="PROSITE" id="PS50801">
    <property type="entry name" value="STAS"/>
    <property type="match status" value="1"/>
</dbReference>
<gene>
    <name evidence="3" type="ORF">ACFFGV_07365</name>
</gene>
<dbReference type="CDD" id="cd00130">
    <property type="entry name" value="PAS"/>
    <property type="match status" value="1"/>
</dbReference>
<dbReference type="InterPro" id="IPR013656">
    <property type="entry name" value="PAS_4"/>
</dbReference>
<dbReference type="PANTHER" id="PTHR33745">
    <property type="entry name" value="RSBT ANTAGONIST PROTEIN RSBS-RELATED"/>
    <property type="match status" value="1"/>
</dbReference>
<dbReference type="SUPFAM" id="SSF52091">
    <property type="entry name" value="SpoIIaa-like"/>
    <property type="match status" value="1"/>
</dbReference>
<sequence length="250" mass="28689">MNTVINLATSEKVLDGLSVGVLAIDLEYRVTTINDAAIELLQVRKEDIMGRSVYETFSDAPEDVRYVERTIDTQEEIYLEAIPYMWGGYHKYFSIRTKLLRERNDVIGAMVEFYDVTKAEEQHKELINRMEDMAVNVIPLTNSIALLPLQPIIDEVEFHYILDKGIKNVARMKVNNLIIDFSSIATVDYAFIDKVKTFIKSLELLGIKVRISGVRPIVALEWQKRSEPLPHTEFFPSLQAALNRLIPEIQ</sequence>
<feature type="domain" description="PAS" evidence="1">
    <location>
        <begin position="6"/>
        <end position="57"/>
    </location>
</feature>
<dbReference type="Gene3D" id="3.30.450.20">
    <property type="entry name" value="PAS domain"/>
    <property type="match status" value="1"/>
</dbReference>
<dbReference type="Gene3D" id="3.30.750.24">
    <property type="entry name" value="STAS domain"/>
    <property type="match status" value="1"/>
</dbReference>
<dbReference type="PROSITE" id="PS50112">
    <property type="entry name" value="PAS"/>
    <property type="match status" value="1"/>
</dbReference>
<accession>A0ABV6LLW6</accession>
<dbReference type="InterPro" id="IPR035965">
    <property type="entry name" value="PAS-like_dom_sf"/>
</dbReference>
<evidence type="ECO:0000313" key="4">
    <source>
        <dbReference type="Proteomes" id="UP001589836"/>
    </source>
</evidence>
<dbReference type="Proteomes" id="UP001589836">
    <property type="component" value="Unassembled WGS sequence"/>
</dbReference>
<protein>
    <submittedName>
        <fullName evidence="3">PAS domain-containing protein</fullName>
    </submittedName>
</protein>
<organism evidence="3 4">
    <name type="scientific">Pontibacillus salicampi</name>
    <dbReference type="NCBI Taxonomy" id="1449801"/>
    <lineage>
        <taxon>Bacteria</taxon>
        <taxon>Bacillati</taxon>
        <taxon>Bacillota</taxon>
        <taxon>Bacilli</taxon>
        <taxon>Bacillales</taxon>
        <taxon>Bacillaceae</taxon>
        <taxon>Pontibacillus</taxon>
    </lineage>
</organism>